<dbReference type="Proteomes" id="UP000479526">
    <property type="component" value="Unassembled WGS sequence"/>
</dbReference>
<dbReference type="Gene3D" id="6.20.50.140">
    <property type="match status" value="1"/>
</dbReference>
<feature type="region of interest" description="Disordered" evidence="3">
    <location>
        <begin position="116"/>
        <end position="265"/>
    </location>
</feature>
<dbReference type="EMBL" id="WXEW01000011">
    <property type="protein sequence ID" value="NAS26489.1"/>
    <property type="molecule type" value="Genomic_DNA"/>
</dbReference>
<evidence type="ECO:0000313" key="4">
    <source>
        <dbReference type="EMBL" id="NAS26489.1"/>
    </source>
</evidence>
<evidence type="ECO:0000256" key="3">
    <source>
        <dbReference type="SAM" id="MobiDB-lite"/>
    </source>
</evidence>
<comment type="caution">
    <text evidence="4">The sequence shown here is derived from an EMBL/GenBank/DDBJ whole genome shotgun (WGS) entry which is preliminary data.</text>
</comment>
<gene>
    <name evidence="4" type="ORF">GT755_33045</name>
</gene>
<dbReference type="GO" id="GO:0030313">
    <property type="term" value="C:cell envelope"/>
    <property type="evidence" value="ECO:0007669"/>
    <property type="project" value="UniProtKB-SubCell"/>
</dbReference>
<keyword evidence="2" id="KW-0175">Coiled coil</keyword>
<protein>
    <submittedName>
        <fullName evidence="4">HlyD family efflux transporter periplasmic adaptor subunit</fullName>
    </submittedName>
</protein>
<sequence length="462" mass="47668">MTPTRLRAGGLALAAVALVTTGVILLREDPPARPDVELVAARRGDVTSVASAAGNTVDDGIHDLAFSTAGTVEKVYVKTGDKVRKGDLLARVDDTIARENYNAAKASLAAAEDQLDTVDGSGSTGGSFAAPARQPRDRPQANCPRPSAKPSGQASDRPSTPPPSTGMRAATVSLTKVTTPSPSPSGRPWRQGEAEVHLDPTSEPSPSPSPTASPSATPQPESQPCDQSRQPQQQQRPQGGGTRLPQQQGGGPQMTEAEAEAAVTRAKNDLNAAEDALKGVVIRAPSAGTVLQVNGAEGDQYTEGAFVSLGDLDDLQVKALFTQSDIGTLKTGQQAVITLGTPEGAYEGTVSHIDPMATTTDLLVRYGVTISFDDQPAGLRLGQTATVQVVTGRAPDAVHVPARAVQNDTVTLADGAKRKVTTGVRSDTQVEITGGLTEGEKVELPGASALNGEFPDSTFPGL</sequence>
<accession>A0A7C9N5B8</accession>
<feature type="compositionally biased region" description="Gly residues" evidence="3">
    <location>
        <begin position="238"/>
        <end position="252"/>
    </location>
</feature>
<reference evidence="4 5" key="1">
    <citation type="submission" date="2020-01" db="EMBL/GenBank/DDBJ databases">
        <title>Herbidospora sp. NEAU-GS84 nov., a novel actinomycete isolated from soil.</title>
        <authorList>
            <person name="Han L."/>
        </authorList>
    </citation>
    <scope>NUCLEOTIDE SEQUENCE [LARGE SCALE GENOMIC DNA]</scope>
    <source>
        <strain evidence="4 5">NEAU-GS84</strain>
    </source>
</reference>
<dbReference type="RefSeq" id="WP_161483493.1">
    <property type="nucleotide sequence ID" value="NZ_WXEW01000011.1"/>
</dbReference>
<dbReference type="PANTHER" id="PTHR32347">
    <property type="entry name" value="EFFLUX SYSTEM COMPONENT YKNX-RELATED"/>
    <property type="match status" value="1"/>
</dbReference>
<keyword evidence="5" id="KW-1185">Reference proteome</keyword>
<dbReference type="Gene3D" id="2.40.30.170">
    <property type="match status" value="1"/>
</dbReference>
<dbReference type="PRINTS" id="PR01490">
    <property type="entry name" value="RTXTOXIND"/>
</dbReference>
<comment type="subcellular location">
    <subcellularLocation>
        <location evidence="1">Cell envelope</location>
    </subcellularLocation>
</comment>
<dbReference type="PANTHER" id="PTHR32347:SF23">
    <property type="entry name" value="BLL5650 PROTEIN"/>
    <property type="match status" value="1"/>
</dbReference>
<dbReference type="SUPFAM" id="SSF111369">
    <property type="entry name" value="HlyD-like secretion proteins"/>
    <property type="match status" value="1"/>
</dbReference>
<evidence type="ECO:0000256" key="2">
    <source>
        <dbReference type="ARBA" id="ARBA00023054"/>
    </source>
</evidence>
<name>A0A7C9N5B8_9ACTN</name>
<dbReference type="InterPro" id="IPR050465">
    <property type="entry name" value="UPF0194_transport"/>
</dbReference>
<evidence type="ECO:0000256" key="1">
    <source>
        <dbReference type="ARBA" id="ARBA00004196"/>
    </source>
</evidence>
<organism evidence="4 5">
    <name type="scientific">Herbidospora solisilvae</name>
    <dbReference type="NCBI Taxonomy" id="2696284"/>
    <lineage>
        <taxon>Bacteria</taxon>
        <taxon>Bacillati</taxon>
        <taxon>Actinomycetota</taxon>
        <taxon>Actinomycetes</taxon>
        <taxon>Streptosporangiales</taxon>
        <taxon>Streptosporangiaceae</taxon>
        <taxon>Herbidospora</taxon>
    </lineage>
</organism>
<feature type="compositionally biased region" description="Basic and acidic residues" evidence="3">
    <location>
        <begin position="190"/>
        <end position="200"/>
    </location>
</feature>
<dbReference type="AlphaFoldDB" id="A0A7C9N5B8"/>
<feature type="compositionally biased region" description="Low complexity" evidence="3">
    <location>
        <begin position="212"/>
        <end position="237"/>
    </location>
</feature>
<dbReference type="Gene3D" id="2.40.50.100">
    <property type="match status" value="1"/>
</dbReference>
<proteinExistence type="predicted"/>
<evidence type="ECO:0000313" key="5">
    <source>
        <dbReference type="Proteomes" id="UP000479526"/>
    </source>
</evidence>